<evidence type="ECO:0000313" key="7">
    <source>
        <dbReference type="Proteomes" id="UP000005239"/>
    </source>
</evidence>
<dbReference type="FunFam" id="1.25.40.150:FF:000001">
    <property type="entry name" value="V-type proton ATPase subunit H"/>
    <property type="match status" value="1"/>
</dbReference>
<dbReference type="Gene3D" id="1.25.40.150">
    <property type="entry name" value="V-type ATPase, subunit H, C-terminal domain"/>
    <property type="match status" value="1"/>
</dbReference>
<evidence type="ECO:0000313" key="6">
    <source>
        <dbReference type="EnsemblMetazoa" id="PPA23788.1"/>
    </source>
</evidence>
<accession>A0A2A6BG49</accession>
<sequence length="183" mass="21445">MYIAVLFLQMVQCKTLKTLELLDSKKYDDPDVEEDSEYLREKLHVSVQDLSSFDEYCSEVRSGRLQWSPVHKSEKFWRENAPRFTEKNHELIKILIRLLETNQDALILCVAAHDIGEYVRHYPRGKNIVEQHQGKQAVMRLLTADDPNVRYHALLAVQKLMVHNWEYLGKQLDADHTEPVAVK</sequence>
<reference evidence="7" key="1">
    <citation type="journal article" date="2008" name="Nat. Genet.">
        <title>The Pristionchus pacificus genome provides a unique perspective on nematode lifestyle and parasitism.</title>
        <authorList>
            <person name="Dieterich C."/>
            <person name="Clifton S.W."/>
            <person name="Schuster L.N."/>
            <person name="Chinwalla A."/>
            <person name="Delehaunty K."/>
            <person name="Dinkelacker I."/>
            <person name="Fulton L."/>
            <person name="Fulton R."/>
            <person name="Godfrey J."/>
            <person name="Minx P."/>
            <person name="Mitreva M."/>
            <person name="Roeseler W."/>
            <person name="Tian H."/>
            <person name="Witte H."/>
            <person name="Yang S.P."/>
            <person name="Wilson R.K."/>
            <person name="Sommer R.J."/>
        </authorList>
    </citation>
    <scope>NUCLEOTIDE SEQUENCE [LARGE SCALE GENOMIC DNA]</scope>
    <source>
        <strain evidence="7">PS312</strain>
    </source>
</reference>
<accession>A0A8R1UEM1</accession>
<proteinExistence type="inferred from homology"/>
<dbReference type="Gene3D" id="1.25.10.10">
    <property type="entry name" value="Leucine-rich Repeat Variant"/>
    <property type="match status" value="1"/>
</dbReference>
<dbReference type="PANTHER" id="PTHR10698:SF0">
    <property type="entry name" value="V-TYPE PROTON ATPASE SUBUNIT H"/>
    <property type="match status" value="1"/>
</dbReference>
<dbReference type="AlphaFoldDB" id="A0A2A6BG49"/>
<evidence type="ECO:0000256" key="2">
    <source>
        <dbReference type="ARBA" id="ARBA00022448"/>
    </source>
</evidence>
<dbReference type="Pfam" id="PF03224">
    <property type="entry name" value="V-ATPase_H_N"/>
    <property type="match status" value="1"/>
</dbReference>
<name>A0A2A6BG49_PRIPA</name>
<organism evidence="6 7">
    <name type="scientific">Pristionchus pacificus</name>
    <name type="common">Parasitic nematode worm</name>
    <dbReference type="NCBI Taxonomy" id="54126"/>
    <lineage>
        <taxon>Eukaryota</taxon>
        <taxon>Metazoa</taxon>
        <taxon>Ecdysozoa</taxon>
        <taxon>Nematoda</taxon>
        <taxon>Chromadorea</taxon>
        <taxon>Rhabditida</taxon>
        <taxon>Rhabditina</taxon>
        <taxon>Diplogasteromorpha</taxon>
        <taxon>Diplogasteroidea</taxon>
        <taxon>Neodiplogasteridae</taxon>
        <taxon>Pristionchus</taxon>
    </lineage>
</organism>
<dbReference type="InterPro" id="IPR016024">
    <property type="entry name" value="ARM-type_fold"/>
</dbReference>
<evidence type="ECO:0000256" key="4">
    <source>
        <dbReference type="ARBA" id="ARBA00023065"/>
    </source>
</evidence>
<keyword evidence="4" id="KW-0406">Ion transport</keyword>
<dbReference type="Proteomes" id="UP000005239">
    <property type="component" value="Unassembled WGS sequence"/>
</dbReference>
<evidence type="ECO:0000256" key="1">
    <source>
        <dbReference type="ARBA" id="ARBA00008613"/>
    </source>
</evidence>
<reference evidence="6" key="2">
    <citation type="submission" date="2022-06" db="UniProtKB">
        <authorList>
            <consortium name="EnsemblMetazoa"/>
        </authorList>
    </citation>
    <scope>IDENTIFICATION</scope>
    <source>
        <strain evidence="6">PS312</strain>
    </source>
</reference>
<dbReference type="GO" id="GO:0000221">
    <property type="term" value="C:vacuolar proton-transporting V-type ATPase, V1 domain"/>
    <property type="evidence" value="ECO:0007669"/>
    <property type="project" value="InterPro"/>
</dbReference>
<comment type="similarity">
    <text evidence="1">Belongs to the V-ATPase H subunit family.</text>
</comment>
<dbReference type="PANTHER" id="PTHR10698">
    <property type="entry name" value="V-TYPE PROTON ATPASE SUBUNIT H"/>
    <property type="match status" value="1"/>
</dbReference>
<dbReference type="GO" id="GO:0046961">
    <property type="term" value="F:proton-transporting ATPase activity, rotational mechanism"/>
    <property type="evidence" value="ECO:0007669"/>
    <property type="project" value="InterPro"/>
</dbReference>
<protein>
    <submittedName>
        <fullName evidence="6">Vha-15</fullName>
    </submittedName>
</protein>
<evidence type="ECO:0000256" key="5">
    <source>
        <dbReference type="ARBA" id="ARBA00046225"/>
    </source>
</evidence>
<evidence type="ECO:0000256" key="3">
    <source>
        <dbReference type="ARBA" id="ARBA00022781"/>
    </source>
</evidence>
<comment type="function">
    <text evidence="5">Subunit of the V1 complex of vacuolar(H+)-ATPase (V-ATPase), a multisubunit enzyme composed of a peripheral complex (V1) that hydrolyzes ATP and a membrane integral complex (V0) that translocates protons. V-ATPase is responsible for acidifying and maintaining the pH of intracellular compartments and in some cell types, is targeted to the plasma membrane, where it is responsible for acidifying the extracellular environment. Subunit H is essential for V-ATPase activity, but not for the assembly of the complex.</text>
</comment>
<dbReference type="InterPro" id="IPR011987">
    <property type="entry name" value="ATPase_V1-cplx_hsu_C"/>
</dbReference>
<keyword evidence="3" id="KW-0375">Hydrogen ion transport</keyword>
<dbReference type="EnsemblMetazoa" id="PPA23788.1">
    <property type="protein sequence ID" value="PPA23788.1"/>
    <property type="gene ID" value="WBGene00113342"/>
</dbReference>
<dbReference type="InterPro" id="IPR004908">
    <property type="entry name" value="ATPase_V1-cplx_hsu"/>
</dbReference>
<dbReference type="InterPro" id="IPR038497">
    <property type="entry name" value="ATPase_V1-cplx_hsu_C_sf"/>
</dbReference>
<dbReference type="InterPro" id="IPR011989">
    <property type="entry name" value="ARM-like"/>
</dbReference>
<dbReference type="Pfam" id="PF11698">
    <property type="entry name" value="V-ATPase_H_C"/>
    <property type="match status" value="1"/>
</dbReference>
<keyword evidence="2" id="KW-0813">Transport</keyword>
<keyword evidence="7" id="KW-1185">Reference proteome</keyword>
<gene>
    <name evidence="6" type="primary">WBGene00113342</name>
</gene>
<dbReference type="SUPFAM" id="SSF48371">
    <property type="entry name" value="ARM repeat"/>
    <property type="match status" value="1"/>
</dbReference>